<evidence type="ECO:0000256" key="4">
    <source>
        <dbReference type="ARBA" id="ARBA00023015"/>
    </source>
</evidence>
<feature type="domain" description="Velvet" evidence="10">
    <location>
        <begin position="63"/>
        <end position="247"/>
    </location>
</feature>
<dbReference type="InterPro" id="IPR038491">
    <property type="entry name" value="Velvet_dom_sf"/>
</dbReference>
<evidence type="ECO:0000256" key="7">
    <source>
        <dbReference type="ARBA" id="ARBA00038005"/>
    </source>
</evidence>
<comment type="similarity">
    <text evidence="7">Belongs to the velvet family. VeA subfamily.</text>
</comment>
<keyword evidence="4" id="KW-0805">Transcription regulation</keyword>
<comment type="caution">
    <text evidence="11">The sequence shown here is derived from an EMBL/GenBank/DDBJ whole genome shotgun (WGS) entry which is preliminary data.</text>
</comment>
<evidence type="ECO:0000256" key="1">
    <source>
        <dbReference type="ARBA" id="ARBA00004123"/>
    </source>
</evidence>
<dbReference type="EMBL" id="JAQIZZ010000001">
    <property type="protein sequence ID" value="KAJ5556661.1"/>
    <property type="molecule type" value="Genomic_DNA"/>
</dbReference>
<evidence type="ECO:0000256" key="3">
    <source>
        <dbReference type="ARBA" id="ARBA00022490"/>
    </source>
</evidence>
<keyword evidence="6" id="KW-0539">Nucleus</keyword>
<evidence type="ECO:0000256" key="2">
    <source>
        <dbReference type="ARBA" id="ARBA00004496"/>
    </source>
</evidence>
<evidence type="ECO:0000256" key="9">
    <source>
        <dbReference type="ARBA" id="ARBA00043152"/>
    </source>
</evidence>
<keyword evidence="12" id="KW-1185">Reference proteome</keyword>
<dbReference type="Gene3D" id="2.60.40.3960">
    <property type="entry name" value="Velvet domain"/>
    <property type="match status" value="1"/>
</dbReference>
<dbReference type="PANTHER" id="PTHR33572">
    <property type="entry name" value="SPORE DEVELOPMENT REGULATOR VOSA"/>
    <property type="match status" value="1"/>
</dbReference>
<dbReference type="PANTHER" id="PTHR33572:SF14">
    <property type="entry name" value="DEVELOPMENTAL AND SECONDARY METABOLISM REGULATOR VEA"/>
    <property type="match status" value="1"/>
</dbReference>
<evidence type="ECO:0000313" key="12">
    <source>
        <dbReference type="Proteomes" id="UP001220324"/>
    </source>
</evidence>
<dbReference type="InterPro" id="IPR021740">
    <property type="entry name" value="Velvet"/>
</dbReference>
<dbReference type="InterPro" id="IPR037525">
    <property type="entry name" value="Velvet_dom"/>
</dbReference>
<evidence type="ECO:0000256" key="5">
    <source>
        <dbReference type="ARBA" id="ARBA00023163"/>
    </source>
</evidence>
<protein>
    <recommendedName>
        <fullName evidence="8">Developmental and secondary metabolism regulator veA</fullName>
    </recommendedName>
    <alternativeName>
        <fullName evidence="9">Velvet complex subunit A</fullName>
    </alternativeName>
</protein>
<evidence type="ECO:0000313" key="11">
    <source>
        <dbReference type="EMBL" id="KAJ5556661.1"/>
    </source>
</evidence>
<name>A0AAD6D6E8_9EURO</name>
<dbReference type="AlphaFoldDB" id="A0AAD6D6E8"/>
<evidence type="ECO:0000256" key="6">
    <source>
        <dbReference type="ARBA" id="ARBA00023242"/>
    </source>
</evidence>
<keyword evidence="3" id="KW-0963">Cytoplasm</keyword>
<evidence type="ECO:0000259" key="10">
    <source>
        <dbReference type="PROSITE" id="PS51821"/>
    </source>
</evidence>
<dbReference type="GO" id="GO:0005634">
    <property type="term" value="C:nucleus"/>
    <property type="evidence" value="ECO:0007669"/>
    <property type="project" value="UniProtKB-SubCell"/>
</dbReference>
<dbReference type="GO" id="GO:0005737">
    <property type="term" value="C:cytoplasm"/>
    <property type="evidence" value="ECO:0007669"/>
    <property type="project" value="UniProtKB-SubCell"/>
</dbReference>
<organism evidence="11 12">
    <name type="scientific">Penicillium frequentans</name>
    <dbReference type="NCBI Taxonomy" id="3151616"/>
    <lineage>
        <taxon>Eukaryota</taxon>
        <taxon>Fungi</taxon>
        <taxon>Dikarya</taxon>
        <taxon>Ascomycota</taxon>
        <taxon>Pezizomycotina</taxon>
        <taxon>Eurotiomycetes</taxon>
        <taxon>Eurotiomycetidae</taxon>
        <taxon>Eurotiales</taxon>
        <taxon>Aspergillaceae</taxon>
        <taxon>Penicillium</taxon>
    </lineage>
</organism>
<reference evidence="11 12" key="1">
    <citation type="journal article" date="2023" name="IMA Fungus">
        <title>Comparative genomic study of the Penicillium genus elucidates a diverse pangenome and 15 lateral gene transfer events.</title>
        <authorList>
            <person name="Petersen C."/>
            <person name="Sorensen T."/>
            <person name="Nielsen M.R."/>
            <person name="Sondergaard T.E."/>
            <person name="Sorensen J.L."/>
            <person name="Fitzpatrick D.A."/>
            <person name="Frisvad J.C."/>
            <person name="Nielsen K.L."/>
        </authorList>
    </citation>
    <scope>NUCLEOTIDE SEQUENCE [LARGE SCALE GENOMIC DNA]</scope>
    <source>
        <strain evidence="11 12">IBT 35679</strain>
    </source>
</reference>
<accession>A0AAD6D6E8</accession>
<gene>
    <name evidence="11" type="ORF">N7494_000576</name>
</gene>
<sequence length="247" mass="27867">MCRDAILHVTDLPSGRAPSDAKILYHYKTSSETAWTTEVKQTKMTCNLHAPHLSNSGCTTVQGGLITYQLRVIQQPEPFADHRFIDPPPVVQLRIVESLPYPSAGEHDVTFDNHAQFFLLVTIEPLHRQNTGHSSSVLIGDRFASIAHVRRPYPAGYFVLSDLAVRTAGQYYLKFSLFEKYISAGSDGRSFTSPYFFDNTRRKAEAQRSSQVLRFCLEVNSHPFIVFRPRSFPGVLNTLLSKVVEYA</sequence>
<dbReference type="Pfam" id="PF11754">
    <property type="entry name" value="Velvet"/>
    <property type="match status" value="2"/>
</dbReference>
<evidence type="ECO:0000256" key="8">
    <source>
        <dbReference type="ARBA" id="ARBA00041053"/>
    </source>
</evidence>
<proteinExistence type="inferred from homology"/>
<keyword evidence="5" id="KW-0804">Transcription</keyword>
<comment type="subcellular location">
    <subcellularLocation>
        <location evidence="2">Cytoplasm</location>
    </subcellularLocation>
    <subcellularLocation>
        <location evidence="1">Nucleus</location>
    </subcellularLocation>
</comment>
<dbReference type="PROSITE" id="PS51821">
    <property type="entry name" value="VELVET"/>
    <property type="match status" value="1"/>
</dbReference>
<dbReference type="Proteomes" id="UP001220324">
    <property type="component" value="Unassembled WGS sequence"/>
</dbReference>